<evidence type="ECO:0000313" key="10">
    <source>
        <dbReference type="Proteomes" id="UP001143486"/>
    </source>
</evidence>
<keyword evidence="5" id="KW-0472">Membrane</keyword>
<reference evidence="9" key="2">
    <citation type="submission" date="2023-01" db="EMBL/GenBank/DDBJ databases">
        <authorList>
            <person name="Sun Q."/>
            <person name="Evtushenko L."/>
        </authorList>
    </citation>
    <scope>NUCLEOTIDE SEQUENCE</scope>
    <source>
        <strain evidence="9">VKM B-1513</strain>
    </source>
</reference>
<evidence type="ECO:0000256" key="1">
    <source>
        <dbReference type="ARBA" id="ARBA00004401"/>
    </source>
</evidence>
<evidence type="ECO:0000256" key="2">
    <source>
        <dbReference type="ARBA" id="ARBA00022475"/>
    </source>
</evidence>
<evidence type="ECO:0000313" key="9">
    <source>
        <dbReference type="EMBL" id="GLK52340.1"/>
    </source>
</evidence>
<dbReference type="AlphaFoldDB" id="A0A9W6INC4"/>
<feature type="domain" description="PpiC" evidence="8">
    <location>
        <begin position="254"/>
        <end position="371"/>
    </location>
</feature>
<keyword evidence="6" id="KW-0143">Chaperone</keyword>
<protein>
    <submittedName>
        <fullName evidence="9">Peptidylprolyl isomerase</fullName>
    </submittedName>
</protein>
<feature type="domain" description="PpiC" evidence="8">
    <location>
        <begin position="501"/>
        <end position="588"/>
    </location>
</feature>
<keyword evidence="10" id="KW-1185">Reference proteome</keyword>
<dbReference type="Pfam" id="PF13624">
    <property type="entry name" value="SurA_N_3"/>
    <property type="match status" value="1"/>
</dbReference>
<keyword evidence="9" id="KW-0413">Isomerase</keyword>
<dbReference type="Pfam" id="PF13145">
    <property type="entry name" value="Rotamase_2"/>
    <property type="match status" value="2"/>
</dbReference>
<dbReference type="GO" id="GO:0003755">
    <property type="term" value="F:peptidyl-prolyl cis-trans isomerase activity"/>
    <property type="evidence" value="ECO:0007669"/>
    <property type="project" value="InterPro"/>
</dbReference>
<comment type="caution">
    <text evidence="9">The sequence shown here is derived from an EMBL/GenBank/DDBJ whole genome shotgun (WGS) entry which is preliminary data.</text>
</comment>
<gene>
    <name evidence="9" type="ORF">GCM10017621_18480</name>
</gene>
<evidence type="ECO:0000256" key="6">
    <source>
        <dbReference type="ARBA" id="ARBA00023186"/>
    </source>
</evidence>
<accession>A0A9W6INC4</accession>
<evidence type="ECO:0000256" key="5">
    <source>
        <dbReference type="ARBA" id="ARBA00023136"/>
    </source>
</evidence>
<reference evidence="9" key="1">
    <citation type="journal article" date="2014" name="Int. J. Syst. Evol. Microbiol.">
        <title>Complete genome sequence of Corynebacterium casei LMG S-19264T (=DSM 44701T), isolated from a smear-ripened cheese.</title>
        <authorList>
            <consortium name="US DOE Joint Genome Institute (JGI-PGF)"/>
            <person name="Walter F."/>
            <person name="Albersmeier A."/>
            <person name="Kalinowski J."/>
            <person name="Ruckert C."/>
        </authorList>
    </citation>
    <scope>NUCLEOTIDE SEQUENCE</scope>
    <source>
        <strain evidence="9">VKM B-1513</strain>
    </source>
</reference>
<organism evidence="9 10">
    <name type="scientific">Maricaulis virginensis</name>
    <dbReference type="NCBI Taxonomy" id="144022"/>
    <lineage>
        <taxon>Bacteria</taxon>
        <taxon>Pseudomonadati</taxon>
        <taxon>Pseudomonadota</taxon>
        <taxon>Alphaproteobacteria</taxon>
        <taxon>Maricaulales</taxon>
        <taxon>Maricaulaceae</taxon>
        <taxon>Maricaulis</taxon>
    </lineage>
</organism>
<dbReference type="InterPro" id="IPR027304">
    <property type="entry name" value="Trigger_fact/SurA_dom_sf"/>
</dbReference>
<name>A0A9W6INC4_9PROT</name>
<dbReference type="RefSeq" id="WP_271186708.1">
    <property type="nucleotide sequence ID" value="NZ_BSFE01000004.1"/>
</dbReference>
<dbReference type="SUPFAM" id="SSF109998">
    <property type="entry name" value="Triger factor/SurA peptide-binding domain-like"/>
    <property type="match status" value="1"/>
</dbReference>
<dbReference type="InterPro" id="IPR052029">
    <property type="entry name" value="PpiD_chaperone"/>
</dbReference>
<evidence type="ECO:0000256" key="7">
    <source>
        <dbReference type="ARBA" id="ARBA00038408"/>
    </source>
</evidence>
<comment type="similarity">
    <text evidence="7">Belongs to the PpiD chaperone family.</text>
</comment>
<keyword evidence="3" id="KW-0812">Transmembrane</keyword>
<dbReference type="Proteomes" id="UP001143486">
    <property type="component" value="Unassembled WGS sequence"/>
</dbReference>
<comment type="subcellular location">
    <subcellularLocation>
        <location evidence="1">Cell membrane</location>
        <topology evidence="1">Single-pass type II membrane protein</topology>
    </subcellularLocation>
</comment>
<evidence type="ECO:0000256" key="4">
    <source>
        <dbReference type="ARBA" id="ARBA00022989"/>
    </source>
</evidence>
<dbReference type="InterPro" id="IPR000297">
    <property type="entry name" value="PPIase_PpiC"/>
</dbReference>
<evidence type="ECO:0000256" key="3">
    <source>
        <dbReference type="ARBA" id="ARBA00022692"/>
    </source>
</evidence>
<keyword evidence="4" id="KW-1133">Transmembrane helix</keyword>
<keyword evidence="2" id="KW-1003">Cell membrane</keyword>
<dbReference type="PANTHER" id="PTHR47529:SF1">
    <property type="entry name" value="PERIPLASMIC CHAPERONE PPID"/>
    <property type="match status" value="1"/>
</dbReference>
<dbReference type="Gene3D" id="1.10.4030.10">
    <property type="entry name" value="Porin chaperone SurA, peptide-binding domain"/>
    <property type="match status" value="1"/>
</dbReference>
<dbReference type="GO" id="GO:0005886">
    <property type="term" value="C:plasma membrane"/>
    <property type="evidence" value="ECO:0007669"/>
    <property type="project" value="UniProtKB-SubCell"/>
</dbReference>
<evidence type="ECO:0000259" key="8">
    <source>
        <dbReference type="Pfam" id="PF13145"/>
    </source>
</evidence>
<proteinExistence type="inferred from homology"/>
<dbReference type="PANTHER" id="PTHR47529">
    <property type="entry name" value="PEPTIDYL-PROLYL CIS-TRANS ISOMERASE D"/>
    <property type="match status" value="1"/>
</dbReference>
<sequence length="645" mass="70546">MLTLFRSFAKSPFALVIILLIVLAFAFTGVGGIFTGSGTAVVVAGNQQVSVREVAQAFERELQRVQTENPDITREQALEFGLGEQVLQRLTTFAALEAKASELGLAISPDALVDEAARQTAFRNPVTDRFDYSTMISVLQNNGMTEAQFRSELEGDLLRQQLIFALAGSVPAPEFLAETRYEVRRERRRITALLLDASTADEIEDPTEEQLESFIADNQDMTDRNGLPVFTAPEFRAITLVRFRLADFLRDIEIDETMLRETYDYQVETGQLGTPARRSFVQLTAADEATAQTVASRLEAGETAAAIAADMGLGEPVELEEVEAYEVPDSQVAEAVFGMSEGATAAVEGRFGWNAVLVTMSEDAQLPTFEEQLPQLREEAARADALDALYDQIAAFEEARAGGSTLEQAAAQSGTPIEVYAPLDQYGRDESLEIDMQRYTELGPDILATAFQQSQGFAIDLEQYNETDYFTVRVDEIIPSAPRALDDVRDVAEARWREIQVDTQLSARADEALEQLQAGEPLDVVALTTGGRTESTTTTRSATAPNFGRNVVSRAFSLEPGVWDSVQTGTGSYALVRVDEIIPADTSAISESEIATMQEELANEMGDDVLISLQQALQQEYGLNDGAVDRQLFARALGQDQSAQP</sequence>
<dbReference type="EMBL" id="BSFE01000004">
    <property type="protein sequence ID" value="GLK52340.1"/>
    <property type="molecule type" value="Genomic_DNA"/>
</dbReference>